<evidence type="ECO:0000313" key="11">
    <source>
        <dbReference type="Proteomes" id="UP000064844"/>
    </source>
</evidence>
<evidence type="ECO:0000256" key="3">
    <source>
        <dbReference type="ARBA" id="ARBA00022475"/>
    </source>
</evidence>
<evidence type="ECO:0000256" key="5">
    <source>
        <dbReference type="ARBA" id="ARBA00022989"/>
    </source>
</evidence>
<feature type="domain" description="ABC transmembrane type-1" evidence="8">
    <location>
        <begin position="100"/>
        <end position="289"/>
    </location>
</feature>
<evidence type="ECO:0000313" key="10">
    <source>
        <dbReference type="EMBL" id="PVY48266.1"/>
    </source>
</evidence>
<evidence type="ECO:0000313" key="9">
    <source>
        <dbReference type="EMBL" id="ALP95673.1"/>
    </source>
</evidence>
<dbReference type="KEGG" id="ibu:IB211_03285c"/>
<dbReference type="CDD" id="cd06261">
    <property type="entry name" value="TM_PBP2"/>
    <property type="match status" value="1"/>
</dbReference>
<dbReference type="InterPro" id="IPR025966">
    <property type="entry name" value="OppC_N"/>
</dbReference>
<dbReference type="PROSITE" id="PS50928">
    <property type="entry name" value="ABC_TM1"/>
    <property type="match status" value="1"/>
</dbReference>
<dbReference type="EMBL" id="CP011307">
    <property type="protein sequence ID" value="ALP95673.1"/>
    <property type="molecule type" value="Genomic_DNA"/>
</dbReference>
<feature type="transmembrane region" description="Helical" evidence="7">
    <location>
        <begin position="104"/>
        <end position="128"/>
    </location>
</feature>
<dbReference type="AlphaFoldDB" id="A0A0S2W8M2"/>
<dbReference type="Proteomes" id="UP000245778">
    <property type="component" value="Unassembled WGS sequence"/>
</dbReference>
<dbReference type="PANTHER" id="PTHR43386">
    <property type="entry name" value="OLIGOPEPTIDE TRANSPORT SYSTEM PERMEASE PROTEIN APPC"/>
    <property type="match status" value="1"/>
</dbReference>
<evidence type="ECO:0000256" key="6">
    <source>
        <dbReference type="ARBA" id="ARBA00023136"/>
    </source>
</evidence>
<reference evidence="9 11" key="1">
    <citation type="journal article" date="2015" name="Nat. Commun.">
        <title>Production of butyrate from lysine and the Amadori product fructoselysine by a human gut commensal.</title>
        <authorList>
            <person name="Bui T.P."/>
            <person name="Ritari J."/>
            <person name="Boeren S."/>
            <person name="de Waard P."/>
            <person name="Plugge C.M."/>
            <person name="de Vos W.M."/>
        </authorList>
    </citation>
    <scope>NUCLEOTIDE SEQUENCE [LARGE SCALE GENOMIC DNA]</scope>
    <source>
        <strain evidence="9 11">AF211</strain>
    </source>
</reference>
<gene>
    <name evidence="10" type="ORF">C7373_10712</name>
    <name evidence="9" type="ORF">IB211_03285c</name>
</gene>
<dbReference type="GO" id="GO:0055085">
    <property type="term" value="P:transmembrane transport"/>
    <property type="evidence" value="ECO:0007669"/>
    <property type="project" value="InterPro"/>
</dbReference>
<evidence type="ECO:0000259" key="8">
    <source>
        <dbReference type="PROSITE" id="PS50928"/>
    </source>
</evidence>
<dbReference type="PANTHER" id="PTHR43386:SF1">
    <property type="entry name" value="D,D-DIPEPTIDE TRANSPORT SYSTEM PERMEASE PROTEIN DDPC-RELATED"/>
    <property type="match status" value="1"/>
</dbReference>
<feature type="transmembrane region" description="Helical" evidence="7">
    <location>
        <begin position="39"/>
        <end position="62"/>
    </location>
</feature>
<dbReference type="RefSeq" id="WP_227151760.1">
    <property type="nucleotide sequence ID" value="NZ_CALICV010000114.1"/>
</dbReference>
<dbReference type="PATRIC" id="fig|1297617.4.peg.3377"/>
<dbReference type="Pfam" id="PF00528">
    <property type="entry name" value="BPD_transp_1"/>
    <property type="match status" value="1"/>
</dbReference>
<dbReference type="Gene3D" id="1.10.3720.10">
    <property type="entry name" value="MetI-like"/>
    <property type="match status" value="1"/>
</dbReference>
<keyword evidence="11" id="KW-1185">Reference proteome</keyword>
<keyword evidence="4 7" id="KW-0812">Transmembrane</keyword>
<evidence type="ECO:0000256" key="1">
    <source>
        <dbReference type="ARBA" id="ARBA00004651"/>
    </source>
</evidence>
<reference evidence="11" key="2">
    <citation type="submission" date="2015-04" db="EMBL/GenBank/DDBJ databases">
        <title>A butyrogenic pathway from the amino acid lysine in a human gut commensal.</title>
        <authorList>
            <person name="de Vos W.M."/>
            <person name="Bui N.T.P."/>
            <person name="Plugge C.M."/>
            <person name="Ritari J."/>
        </authorList>
    </citation>
    <scope>NUCLEOTIDE SEQUENCE [LARGE SCALE GENOMIC DNA]</scope>
    <source>
        <strain evidence="11">AF211</strain>
    </source>
</reference>
<keyword evidence="5 7" id="KW-1133">Transmembrane helix</keyword>
<organism evidence="9 11">
    <name type="scientific">Intestinimonas butyriciproducens</name>
    <dbReference type="NCBI Taxonomy" id="1297617"/>
    <lineage>
        <taxon>Bacteria</taxon>
        <taxon>Bacillati</taxon>
        <taxon>Bacillota</taxon>
        <taxon>Clostridia</taxon>
        <taxon>Eubacteriales</taxon>
        <taxon>Intestinimonas</taxon>
    </lineage>
</organism>
<dbReference type="GeneID" id="93230626"/>
<evidence type="ECO:0000256" key="7">
    <source>
        <dbReference type="RuleBase" id="RU363032"/>
    </source>
</evidence>
<dbReference type="EMBL" id="QEKK01000007">
    <property type="protein sequence ID" value="PVY48266.1"/>
    <property type="molecule type" value="Genomic_DNA"/>
</dbReference>
<dbReference type="SUPFAM" id="SSF161098">
    <property type="entry name" value="MetI-like"/>
    <property type="match status" value="1"/>
</dbReference>
<dbReference type="InterPro" id="IPR035906">
    <property type="entry name" value="MetI-like_sf"/>
</dbReference>
<comment type="subcellular location">
    <subcellularLocation>
        <location evidence="1 7">Cell membrane</location>
        <topology evidence="1 7">Multi-pass membrane protein</topology>
    </subcellularLocation>
</comment>
<dbReference type="Pfam" id="PF12911">
    <property type="entry name" value="OppC_N"/>
    <property type="match status" value="1"/>
</dbReference>
<name>A0A0S2W8M2_9FIRM</name>
<keyword evidence="2 7" id="KW-0813">Transport</keyword>
<protein>
    <submittedName>
        <fullName evidence="9">Dipeptide transport system permease protein DppC</fullName>
    </submittedName>
    <submittedName>
        <fullName evidence="10">Peptide/nickel transport system permease protein</fullName>
    </submittedName>
</protein>
<dbReference type="STRING" id="1297617.IB211_03285c"/>
<reference evidence="10 12" key="3">
    <citation type="submission" date="2018-04" db="EMBL/GenBank/DDBJ databases">
        <title>Genomic Encyclopedia of Type Strains, Phase IV (KMG-IV): sequencing the most valuable type-strain genomes for metagenomic binning, comparative biology and taxonomic classification.</title>
        <authorList>
            <person name="Goeker M."/>
        </authorList>
    </citation>
    <scope>NUCLEOTIDE SEQUENCE [LARGE SCALE GENOMIC DNA]</scope>
    <source>
        <strain evidence="10 12">DSM 26588</strain>
    </source>
</reference>
<proteinExistence type="inferred from homology"/>
<dbReference type="InterPro" id="IPR050366">
    <property type="entry name" value="BP-dependent_transpt_permease"/>
</dbReference>
<accession>A0A0S2W8M2</accession>
<dbReference type="eggNOG" id="COG1173">
    <property type="taxonomic scope" value="Bacteria"/>
</dbReference>
<feature type="transmembrane region" description="Helical" evidence="7">
    <location>
        <begin position="270"/>
        <end position="289"/>
    </location>
</feature>
<feature type="transmembrane region" description="Helical" evidence="7">
    <location>
        <begin position="149"/>
        <end position="175"/>
    </location>
</feature>
<feature type="transmembrane region" description="Helical" evidence="7">
    <location>
        <begin position="208"/>
        <end position="225"/>
    </location>
</feature>
<evidence type="ECO:0000256" key="4">
    <source>
        <dbReference type="ARBA" id="ARBA00022692"/>
    </source>
</evidence>
<keyword evidence="3" id="KW-1003">Cell membrane</keyword>
<dbReference type="GO" id="GO:0005886">
    <property type="term" value="C:plasma membrane"/>
    <property type="evidence" value="ECO:0007669"/>
    <property type="project" value="UniProtKB-SubCell"/>
</dbReference>
<comment type="similarity">
    <text evidence="7">Belongs to the binding-protein-dependent transport system permease family.</text>
</comment>
<keyword evidence="6 7" id="KW-0472">Membrane</keyword>
<evidence type="ECO:0000256" key="2">
    <source>
        <dbReference type="ARBA" id="ARBA00022448"/>
    </source>
</evidence>
<dbReference type="Proteomes" id="UP000064844">
    <property type="component" value="Chromosome"/>
</dbReference>
<dbReference type="InterPro" id="IPR000515">
    <property type="entry name" value="MetI-like"/>
</dbReference>
<evidence type="ECO:0000313" key="12">
    <source>
        <dbReference type="Proteomes" id="UP000245778"/>
    </source>
</evidence>
<sequence>MAKTYTCPASNMLDGEDINFKRPSQAKEILRRLKKNRGAMIGLFLLICIILVVIFADVIASYEAGVVQIADNKLAPMSSEHPLGCDSYGRDVLSRLVHGARNSLLVAVASSISSCLFGCTLGAIAGYFGGKVDMLIMRALDIFMSIPDLLFTMVVVAALGSSIPVLIIAMTLAYFTNYVRLVRSGVLNLVDQEYVEAARAGGSSSARIIISHIIPNTLGIILVNVTLNVSSLVIYQSTLSFIGLSLPAPAPEWGSMLSSARVDMLRAPLLVLFPALAIVLTAFSVNLLGDGLRDAMDPRLKS</sequence>